<feature type="transmembrane region" description="Helical" evidence="1">
    <location>
        <begin position="46"/>
        <end position="68"/>
    </location>
</feature>
<gene>
    <name evidence="2" type="ORF">H5410_026743</name>
</gene>
<dbReference type="Proteomes" id="UP000824120">
    <property type="component" value="Chromosome 5"/>
</dbReference>
<accession>A0A9J5YX06</accession>
<evidence type="ECO:0008006" key="4">
    <source>
        <dbReference type="Google" id="ProtNLM"/>
    </source>
</evidence>
<sequence>MGVLVVRSGDSFLFTGVVKRMGWGFGGKICWFVCRSIEWQRGWSGVFVSGGVVVGIVTIGCCLVLRFIGGWSSSLIAA</sequence>
<organism evidence="2 3">
    <name type="scientific">Solanum commersonii</name>
    <name type="common">Commerson's wild potato</name>
    <name type="synonym">Commerson's nightshade</name>
    <dbReference type="NCBI Taxonomy" id="4109"/>
    <lineage>
        <taxon>Eukaryota</taxon>
        <taxon>Viridiplantae</taxon>
        <taxon>Streptophyta</taxon>
        <taxon>Embryophyta</taxon>
        <taxon>Tracheophyta</taxon>
        <taxon>Spermatophyta</taxon>
        <taxon>Magnoliopsida</taxon>
        <taxon>eudicotyledons</taxon>
        <taxon>Gunneridae</taxon>
        <taxon>Pentapetalae</taxon>
        <taxon>asterids</taxon>
        <taxon>lamiids</taxon>
        <taxon>Solanales</taxon>
        <taxon>Solanaceae</taxon>
        <taxon>Solanoideae</taxon>
        <taxon>Solaneae</taxon>
        <taxon>Solanum</taxon>
    </lineage>
</organism>
<comment type="caution">
    <text evidence="2">The sequence shown here is derived from an EMBL/GenBank/DDBJ whole genome shotgun (WGS) entry which is preliminary data.</text>
</comment>
<dbReference type="AlphaFoldDB" id="A0A9J5YX06"/>
<keyword evidence="1" id="KW-0472">Membrane</keyword>
<proteinExistence type="predicted"/>
<evidence type="ECO:0000313" key="3">
    <source>
        <dbReference type="Proteomes" id="UP000824120"/>
    </source>
</evidence>
<name>A0A9J5YX06_SOLCO</name>
<evidence type="ECO:0000313" key="2">
    <source>
        <dbReference type="EMBL" id="KAG5605251.1"/>
    </source>
</evidence>
<evidence type="ECO:0000256" key="1">
    <source>
        <dbReference type="SAM" id="Phobius"/>
    </source>
</evidence>
<protein>
    <recommendedName>
        <fullName evidence="4">Transmembrane protein</fullName>
    </recommendedName>
</protein>
<keyword evidence="3" id="KW-1185">Reference proteome</keyword>
<reference evidence="2 3" key="1">
    <citation type="submission" date="2020-09" db="EMBL/GenBank/DDBJ databases">
        <title>De no assembly of potato wild relative species, Solanum commersonii.</title>
        <authorList>
            <person name="Cho K."/>
        </authorList>
    </citation>
    <scope>NUCLEOTIDE SEQUENCE [LARGE SCALE GENOMIC DNA]</scope>
    <source>
        <strain evidence="2">LZ3.2</strain>
        <tissue evidence="2">Leaf</tissue>
    </source>
</reference>
<keyword evidence="1" id="KW-1133">Transmembrane helix</keyword>
<keyword evidence="1" id="KW-0812">Transmembrane</keyword>
<dbReference type="EMBL" id="JACXVP010000005">
    <property type="protein sequence ID" value="KAG5605251.1"/>
    <property type="molecule type" value="Genomic_DNA"/>
</dbReference>